<evidence type="ECO:0000313" key="2">
    <source>
        <dbReference type="Proteomes" id="UP000356253"/>
    </source>
</evidence>
<gene>
    <name evidence="1" type="primary">nhaP_2</name>
    <name evidence="1" type="ORF">FVB9532_03489</name>
</gene>
<sequence>MDTFNIGALLMVLVSAFAYINYRFLKLQNSIGIMIISILFSLCLIVVSSWYPSYIGYEKSLVSTIDFQKLLLNGILSFMLFAGALHVDFNALKSQKWNVIAFTTLGVLLSTAFIGITLFYSLSLFGVSLPLIYCFLFGALISPTDPVAVMGILKKAGIHKTLEINIVGESLFNDGIGVVLFIILLKIASAGSFEAIETTEIVKLVFLEVLGGILFGIVLGRITHRAILKINSYEVEVLITLGMVMGGYALAGKLGLSGPLAMVVSGLFLGNKTYTSSKKQAETQEYVYKFWELIDILSNAILFVLIGMEIVLITFSKQLIFAGLIAIPIVLIARYISVKVLVNFLKKWNSFGSKTSMIMTWGGLRGGISIAMALSLSKTSAWDIIVPITYIVVVFSIIIQGLSLERVITHFQKPMKVKPK</sequence>
<evidence type="ECO:0000313" key="1">
    <source>
        <dbReference type="EMBL" id="VVV02191.1"/>
    </source>
</evidence>
<proteinExistence type="predicted"/>
<name>A0AC61YCH1_9FLAO</name>
<accession>A0AC61YCH1</accession>
<comment type="caution">
    <text evidence="1">The sequence shown here is derived from an EMBL/GenBank/DDBJ whole genome shotgun (WGS) entry which is preliminary data.</text>
</comment>
<organism evidence="1 2">
    <name type="scientific">Mesonia oceanica</name>
    <dbReference type="NCBI Taxonomy" id="2687242"/>
    <lineage>
        <taxon>Bacteria</taxon>
        <taxon>Pseudomonadati</taxon>
        <taxon>Bacteroidota</taxon>
        <taxon>Flavobacteriia</taxon>
        <taxon>Flavobacteriales</taxon>
        <taxon>Flavobacteriaceae</taxon>
        <taxon>Mesonia</taxon>
    </lineage>
</organism>
<reference evidence="1" key="1">
    <citation type="submission" date="2019-09" db="EMBL/GenBank/DDBJ databases">
        <authorList>
            <person name="Rodrigo-Torres L."/>
            <person name="Arahal R. D."/>
            <person name="Lucena T."/>
        </authorList>
    </citation>
    <scope>NUCLEOTIDE SEQUENCE</scope>
    <source>
        <strain evidence="1">ISS653</strain>
    </source>
</reference>
<protein>
    <submittedName>
        <fullName evidence="1">Na(+)/H(+) antiporter NhaP</fullName>
    </submittedName>
</protein>
<dbReference type="EMBL" id="CABVMM010000016">
    <property type="protein sequence ID" value="VVV02191.1"/>
    <property type="molecule type" value="Genomic_DNA"/>
</dbReference>
<keyword evidence="2" id="KW-1185">Reference proteome</keyword>
<dbReference type="Proteomes" id="UP000356253">
    <property type="component" value="Unassembled WGS sequence"/>
</dbReference>